<dbReference type="GO" id="GO:0015833">
    <property type="term" value="P:peptide transport"/>
    <property type="evidence" value="ECO:0007669"/>
    <property type="project" value="InterPro"/>
</dbReference>
<dbReference type="GO" id="GO:0055085">
    <property type="term" value="P:transmembrane transport"/>
    <property type="evidence" value="ECO:0007669"/>
    <property type="project" value="UniProtKB-ARBA"/>
</dbReference>
<dbReference type="InterPro" id="IPR003593">
    <property type="entry name" value="AAA+_ATPase"/>
</dbReference>
<dbReference type="InterPro" id="IPR013563">
    <property type="entry name" value="Oligopep_ABC_C"/>
</dbReference>
<dbReference type="EMBL" id="CP064760">
    <property type="protein sequence ID" value="QPE05258.1"/>
    <property type="molecule type" value="Genomic_DNA"/>
</dbReference>
<name>A0A7S8MYI2_9MICO</name>
<evidence type="ECO:0000256" key="5">
    <source>
        <dbReference type="SAM" id="MobiDB-lite"/>
    </source>
</evidence>
<sequence>MSAFVRADALTRRHRNPPTRLFTKPVSTTALDAVDLALDKGHALGVIGESGSGKSTLVRLLLGLDRPTSGSVHIDGREVDASASATSLRWLRRETGIIFQDPYASLDPRMSVGRIVGEPLWALGITGDRRARVREVLTQVGLDAAAADRFPHEFSGGQRQRIALARAIVHRPRLLVGDEPLSALDVTVRAQILTLFERLRDQEGMTIIMVSHDIGVVQNLCDQVVVMKDGRIVERGETSQVLRSPRADYTRALLAAIPSITPPREARADPDRDGTSPSPPA</sequence>
<dbReference type="InterPro" id="IPR003439">
    <property type="entry name" value="ABC_transporter-like_ATP-bd"/>
</dbReference>
<dbReference type="AlphaFoldDB" id="A0A7S8MYI2"/>
<evidence type="ECO:0000256" key="2">
    <source>
        <dbReference type="ARBA" id="ARBA00022448"/>
    </source>
</evidence>
<dbReference type="GO" id="GO:0016887">
    <property type="term" value="F:ATP hydrolysis activity"/>
    <property type="evidence" value="ECO:0007669"/>
    <property type="project" value="InterPro"/>
</dbReference>
<evidence type="ECO:0000256" key="1">
    <source>
        <dbReference type="ARBA" id="ARBA00005417"/>
    </source>
</evidence>
<accession>A0A7S8MYI2</accession>
<dbReference type="Gene3D" id="3.40.50.300">
    <property type="entry name" value="P-loop containing nucleotide triphosphate hydrolases"/>
    <property type="match status" value="1"/>
</dbReference>
<evidence type="ECO:0000313" key="7">
    <source>
        <dbReference type="EMBL" id="QPE05258.1"/>
    </source>
</evidence>
<dbReference type="GO" id="GO:0005524">
    <property type="term" value="F:ATP binding"/>
    <property type="evidence" value="ECO:0007669"/>
    <property type="project" value="UniProtKB-KW"/>
</dbReference>
<feature type="domain" description="ABC transporter" evidence="6">
    <location>
        <begin position="5"/>
        <end position="254"/>
    </location>
</feature>
<keyword evidence="4 7" id="KW-0067">ATP-binding</keyword>
<dbReference type="CDD" id="cd03257">
    <property type="entry name" value="ABC_NikE_OppD_transporters"/>
    <property type="match status" value="1"/>
</dbReference>
<feature type="compositionally biased region" description="Basic and acidic residues" evidence="5">
    <location>
        <begin position="264"/>
        <end position="274"/>
    </location>
</feature>
<dbReference type="InterPro" id="IPR050319">
    <property type="entry name" value="ABC_transp_ATP-bind"/>
</dbReference>
<comment type="similarity">
    <text evidence="1">Belongs to the ABC transporter superfamily.</text>
</comment>
<dbReference type="Proteomes" id="UP000594480">
    <property type="component" value="Chromosome"/>
</dbReference>
<dbReference type="PROSITE" id="PS50893">
    <property type="entry name" value="ABC_TRANSPORTER_2"/>
    <property type="match status" value="1"/>
</dbReference>
<dbReference type="Pfam" id="PF08352">
    <property type="entry name" value="oligo_HPY"/>
    <property type="match status" value="1"/>
</dbReference>
<dbReference type="KEGG" id="msf:IT882_04060"/>
<evidence type="ECO:0000256" key="3">
    <source>
        <dbReference type="ARBA" id="ARBA00022741"/>
    </source>
</evidence>
<reference evidence="7 8" key="1">
    <citation type="submission" date="2020-11" db="EMBL/GenBank/DDBJ databases">
        <title>Amino acid is mineralized and recycled by bacteria in oceanic microbiome.</title>
        <authorList>
            <person name="Zheng L.Y."/>
        </authorList>
    </citation>
    <scope>NUCLEOTIDE SEQUENCE [LARGE SCALE GENOMIC DNA]</scope>
    <source>
        <strain evidence="7 8">A32-1</strain>
    </source>
</reference>
<evidence type="ECO:0000313" key="8">
    <source>
        <dbReference type="Proteomes" id="UP000594480"/>
    </source>
</evidence>
<evidence type="ECO:0000259" key="6">
    <source>
        <dbReference type="PROSITE" id="PS50893"/>
    </source>
</evidence>
<feature type="region of interest" description="Disordered" evidence="5">
    <location>
        <begin position="258"/>
        <end position="281"/>
    </location>
</feature>
<dbReference type="SMART" id="SM00382">
    <property type="entry name" value="AAA"/>
    <property type="match status" value="1"/>
</dbReference>
<evidence type="ECO:0000256" key="4">
    <source>
        <dbReference type="ARBA" id="ARBA00022840"/>
    </source>
</evidence>
<dbReference type="PANTHER" id="PTHR43776">
    <property type="entry name" value="TRANSPORT ATP-BINDING PROTEIN"/>
    <property type="match status" value="1"/>
</dbReference>
<gene>
    <name evidence="7" type="ORF">IT882_04060</name>
</gene>
<dbReference type="PANTHER" id="PTHR43776:SF7">
    <property type="entry name" value="D,D-DIPEPTIDE TRANSPORT ATP-BINDING PROTEIN DDPF-RELATED"/>
    <property type="match status" value="1"/>
</dbReference>
<dbReference type="PROSITE" id="PS00211">
    <property type="entry name" value="ABC_TRANSPORTER_1"/>
    <property type="match status" value="1"/>
</dbReference>
<protein>
    <submittedName>
        <fullName evidence="7">ABC transporter ATP-binding protein</fullName>
    </submittedName>
</protein>
<proteinExistence type="inferred from homology"/>
<keyword evidence="8" id="KW-1185">Reference proteome</keyword>
<organism evidence="7 8">
    <name type="scientific">Microbacterium schleiferi</name>
    <dbReference type="NCBI Taxonomy" id="69362"/>
    <lineage>
        <taxon>Bacteria</taxon>
        <taxon>Bacillati</taxon>
        <taxon>Actinomycetota</taxon>
        <taxon>Actinomycetes</taxon>
        <taxon>Micrococcales</taxon>
        <taxon>Microbacteriaceae</taxon>
        <taxon>Microbacterium</taxon>
    </lineage>
</organism>
<dbReference type="SUPFAM" id="SSF52540">
    <property type="entry name" value="P-loop containing nucleoside triphosphate hydrolases"/>
    <property type="match status" value="1"/>
</dbReference>
<keyword evidence="3" id="KW-0547">Nucleotide-binding</keyword>
<dbReference type="Pfam" id="PF00005">
    <property type="entry name" value="ABC_tran"/>
    <property type="match status" value="1"/>
</dbReference>
<dbReference type="InterPro" id="IPR017871">
    <property type="entry name" value="ABC_transporter-like_CS"/>
</dbReference>
<keyword evidence="2" id="KW-0813">Transport</keyword>
<dbReference type="InterPro" id="IPR027417">
    <property type="entry name" value="P-loop_NTPase"/>
</dbReference>